<keyword evidence="7" id="KW-0472">Membrane</keyword>
<dbReference type="AlphaFoldDB" id="A0A371DQT2"/>
<keyword evidence="4" id="KW-0813">Transport</keyword>
<evidence type="ECO:0000256" key="6">
    <source>
        <dbReference type="ARBA" id="ARBA00023034"/>
    </source>
</evidence>
<sequence>MATVRSLDPLASRDPFELDRLAEELAVRESSRHLNGNRTTEDDVPDDARNLPVYVPLSHSDPYLSAETFDVEQFLLSRAYTSLPDLRTELRDYLAALKEELVKLINDDYEAFISLSTDLRGEGTRLESMKRPLADLKGRVLEARNTLQVIQDGIKEKLDRRAAIREEKAFLHLLLKVSESITRLESLLLISSPEDEGKDSATVGSMQPTSHADAEDRTRGNRAKHIARVAAEYTQLLYHVSRARTEPCAFIDESQWRIDRIKSTLSSDLDHLFATTLHALLGGKDGKASKVTEIEKSKLYADITECLRTYDVLGLWRDAEDVLRREVVREFVKKTIYPGALAAPHSPIVPHTPFPSRTGAASPAPPMTASLPPRTPYTPFTAFASKQNPFEFALRADTHSNTSSMAHILDEADDPLAALYNTILRFVDRDVRRTMEIAEAVCVKSGSRAAADKGETRDGEVPVFEIMANVVWSEVGRALMDELGSVIFAAGKPDEFRKHHETTRAFLRSLEFLAPSVQSVEAMRTHIVYTSFDRRWQLPVYFQMRWKEIVTKLEDHLSTTKLERTASKASGPFVTSQASAVYDAIRACWSAEVYIPELNSRFWKFTLQLLSRYRTWLDKSLPPLEPTAKVAAAVAAERIGGSAASPTTRSATPIPTEAASAESVAADDALLQQFAIAITDITALEAQVLKLWREELTVLLPESSPGEEEGIAPEDALKHALSKLTSLVPTLLSQIIVILSRRGCDALLSMRSIPSQFRAMSSSKRMPTEPSYFVSLIFKHTKAFFAIQTVEGPGSALKDTFLKPVAEEVFEVIAQRYIYYLSAMKKTEESLRRLKKGKKSTYSLFGSSAREDEGRADEEKIRTQMILDVDAFGREAESLGVAVQENTTYRSLVEMARSSLADGECDSHDLLIRRSLIPLQKQLNS</sequence>
<evidence type="ECO:0000256" key="8">
    <source>
        <dbReference type="ARBA" id="ARBA00031344"/>
    </source>
</evidence>
<comment type="subcellular location">
    <subcellularLocation>
        <location evidence="1">Golgi apparatus membrane</location>
        <topology evidence="1">Peripheral membrane protein</topology>
    </subcellularLocation>
</comment>
<feature type="region of interest" description="Disordered" evidence="9">
    <location>
        <begin position="196"/>
        <end position="221"/>
    </location>
</feature>
<dbReference type="GO" id="GO:0007030">
    <property type="term" value="P:Golgi organization"/>
    <property type="evidence" value="ECO:0007669"/>
    <property type="project" value="InterPro"/>
</dbReference>
<feature type="domain" description="Conserved oligomeric Golgi complex subunit 2 N-terminal" evidence="10">
    <location>
        <begin position="62"/>
        <end position="129"/>
    </location>
</feature>
<reference evidence="12 13" key="1">
    <citation type="journal article" date="2018" name="Biotechnol. Biofuels">
        <title>Integrative visual omics of the white-rot fungus Polyporus brumalis exposes the biotechnological potential of its oxidative enzymes for delignifying raw plant biomass.</title>
        <authorList>
            <person name="Miyauchi S."/>
            <person name="Rancon A."/>
            <person name="Drula E."/>
            <person name="Hage H."/>
            <person name="Chaduli D."/>
            <person name="Favel A."/>
            <person name="Grisel S."/>
            <person name="Henrissat B."/>
            <person name="Herpoel-Gimbert I."/>
            <person name="Ruiz-Duenas F.J."/>
            <person name="Chevret D."/>
            <person name="Hainaut M."/>
            <person name="Lin J."/>
            <person name="Wang M."/>
            <person name="Pangilinan J."/>
            <person name="Lipzen A."/>
            <person name="Lesage-Meessen L."/>
            <person name="Navarro D."/>
            <person name="Riley R."/>
            <person name="Grigoriev I.V."/>
            <person name="Zhou S."/>
            <person name="Raouche S."/>
            <person name="Rosso M.N."/>
        </authorList>
    </citation>
    <scope>NUCLEOTIDE SEQUENCE [LARGE SCALE GENOMIC DNA]</scope>
    <source>
        <strain evidence="12 13">BRFM 1820</strain>
    </source>
</reference>
<gene>
    <name evidence="12" type="ORF">OH76DRAFT_1429009</name>
</gene>
<evidence type="ECO:0000313" key="12">
    <source>
        <dbReference type="EMBL" id="RDX54848.1"/>
    </source>
</evidence>
<dbReference type="InterPro" id="IPR009316">
    <property type="entry name" value="COG2"/>
</dbReference>
<name>A0A371DQT2_9APHY</name>
<proteinExistence type="inferred from homology"/>
<keyword evidence="13" id="KW-1185">Reference proteome</keyword>
<keyword evidence="6" id="KW-0333">Golgi apparatus</keyword>
<dbReference type="InterPro" id="IPR024603">
    <property type="entry name" value="COG_complex_COG2_C"/>
</dbReference>
<accession>A0A371DQT2</accession>
<dbReference type="PANTHER" id="PTHR12961:SF0">
    <property type="entry name" value="CONSERVED OLIGOMERIC GOLGI COMPLEX SUBUNIT 2"/>
    <property type="match status" value="1"/>
</dbReference>
<evidence type="ECO:0000256" key="4">
    <source>
        <dbReference type="ARBA" id="ARBA00022448"/>
    </source>
</evidence>
<dbReference type="GO" id="GO:0006891">
    <property type="term" value="P:intra-Golgi vesicle-mediated transport"/>
    <property type="evidence" value="ECO:0007669"/>
    <property type="project" value="TreeGrafter"/>
</dbReference>
<evidence type="ECO:0000256" key="5">
    <source>
        <dbReference type="ARBA" id="ARBA00022927"/>
    </source>
</evidence>
<keyword evidence="5" id="KW-0653">Protein transport</keyword>
<dbReference type="GO" id="GO:0000139">
    <property type="term" value="C:Golgi membrane"/>
    <property type="evidence" value="ECO:0007669"/>
    <property type="project" value="UniProtKB-SubCell"/>
</dbReference>
<protein>
    <recommendedName>
        <fullName evidence="3">Conserved oligomeric Golgi complex subunit 2</fullName>
    </recommendedName>
    <alternativeName>
        <fullName evidence="8">Component of oligomeric Golgi complex 2</fullName>
    </alternativeName>
</protein>
<dbReference type="GO" id="GO:0015031">
    <property type="term" value="P:protein transport"/>
    <property type="evidence" value="ECO:0007669"/>
    <property type="project" value="UniProtKB-KW"/>
</dbReference>
<dbReference type="EMBL" id="KZ857383">
    <property type="protein sequence ID" value="RDX54848.1"/>
    <property type="molecule type" value="Genomic_DNA"/>
</dbReference>
<evidence type="ECO:0000256" key="7">
    <source>
        <dbReference type="ARBA" id="ARBA00023136"/>
    </source>
</evidence>
<feature type="region of interest" description="Disordered" evidence="9">
    <location>
        <begin position="352"/>
        <end position="373"/>
    </location>
</feature>
<evidence type="ECO:0000259" key="11">
    <source>
        <dbReference type="Pfam" id="PF12022"/>
    </source>
</evidence>
<evidence type="ECO:0000313" key="13">
    <source>
        <dbReference type="Proteomes" id="UP000256964"/>
    </source>
</evidence>
<evidence type="ECO:0000256" key="2">
    <source>
        <dbReference type="ARBA" id="ARBA00007603"/>
    </source>
</evidence>
<organism evidence="12 13">
    <name type="scientific">Lentinus brumalis</name>
    <dbReference type="NCBI Taxonomy" id="2498619"/>
    <lineage>
        <taxon>Eukaryota</taxon>
        <taxon>Fungi</taxon>
        <taxon>Dikarya</taxon>
        <taxon>Basidiomycota</taxon>
        <taxon>Agaricomycotina</taxon>
        <taxon>Agaricomycetes</taxon>
        <taxon>Polyporales</taxon>
        <taxon>Polyporaceae</taxon>
        <taxon>Lentinus</taxon>
    </lineage>
</organism>
<dbReference type="STRING" id="139420.A0A371DQT2"/>
<evidence type="ECO:0000256" key="3">
    <source>
        <dbReference type="ARBA" id="ARBA00020977"/>
    </source>
</evidence>
<evidence type="ECO:0000256" key="9">
    <source>
        <dbReference type="SAM" id="MobiDB-lite"/>
    </source>
</evidence>
<dbReference type="Proteomes" id="UP000256964">
    <property type="component" value="Unassembled WGS sequence"/>
</dbReference>
<feature type="domain" description="COG complex component COG2 C-terminal" evidence="11">
    <location>
        <begin position="534"/>
        <end position="869"/>
    </location>
</feature>
<comment type="similarity">
    <text evidence="2">Belongs to the COG2 family.</text>
</comment>
<dbReference type="PANTHER" id="PTHR12961">
    <property type="entry name" value="CONSERVED OLIGOMERIC GOLGI COMPLEX COMPONENT 2"/>
    <property type="match status" value="1"/>
</dbReference>
<dbReference type="Pfam" id="PF06148">
    <property type="entry name" value="COG2_N"/>
    <property type="match status" value="1"/>
</dbReference>
<dbReference type="Pfam" id="PF12022">
    <property type="entry name" value="COG2_C"/>
    <property type="match status" value="1"/>
</dbReference>
<evidence type="ECO:0000259" key="10">
    <source>
        <dbReference type="Pfam" id="PF06148"/>
    </source>
</evidence>
<dbReference type="InterPro" id="IPR024602">
    <property type="entry name" value="COG_su2_N"/>
</dbReference>
<evidence type="ECO:0000256" key="1">
    <source>
        <dbReference type="ARBA" id="ARBA00004395"/>
    </source>
</evidence>
<dbReference type="OrthoDB" id="332281at2759"/>
<dbReference type="GO" id="GO:0017119">
    <property type="term" value="C:Golgi transport complex"/>
    <property type="evidence" value="ECO:0007669"/>
    <property type="project" value="TreeGrafter"/>
</dbReference>